<dbReference type="InterPro" id="IPR008422">
    <property type="entry name" value="KN_HD"/>
</dbReference>
<comment type="caution">
    <text evidence="11">The sequence shown here is derived from an EMBL/GenBank/DDBJ whole genome shotgun (WGS) entry which is preliminary data.</text>
</comment>
<evidence type="ECO:0000313" key="12">
    <source>
        <dbReference type="Proteomes" id="UP000825729"/>
    </source>
</evidence>
<keyword evidence="7 8" id="KW-0539">Nucleus</keyword>
<keyword evidence="12" id="KW-1185">Reference proteome</keyword>
<evidence type="ECO:0000256" key="9">
    <source>
        <dbReference type="SAM" id="MobiDB-lite"/>
    </source>
</evidence>
<dbReference type="InterPro" id="IPR006563">
    <property type="entry name" value="POX_dom"/>
</dbReference>
<keyword evidence="3" id="KW-0805">Transcription regulation</keyword>
<dbReference type="SMART" id="SM00574">
    <property type="entry name" value="POX"/>
    <property type="match status" value="1"/>
</dbReference>
<evidence type="ECO:0000256" key="2">
    <source>
        <dbReference type="ARBA" id="ARBA00006454"/>
    </source>
</evidence>
<dbReference type="SMART" id="SM00389">
    <property type="entry name" value="HOX"/>
    <property type="match status" value="1"/>
</dbReference>
<dbReference type="CDD" id="cd00086">
    <property type="entry name" value="homeodomain"/>
    <property type="match status" value="1"/>
</dbReference>
<feature type="region of interest" description="Disordered" evidence="9">
    <location>
        <begin position="722"/>
        <end position="764"/>
    </location>
</feature>
<gene>
    <name evidence="11" type="ORF">H6P81_001063</name>
</gene>
<evidence type="ECO:0000259" key="10">
    <source>
        <dbReference type="PROSITE" id="PS50071"/>
    </source>
</evidence>
<keyword evidence="6" id="KW-0804">Transcription</keyword>
<evidence type="ECO:0000256" key="7">
    <source>
        <dbReference type="ARBA" id="ARBA00023242"/>
    </source>
</evidence>
<evidence type="ECO:0000256" key="5">
    <source>
        <dbReference type="ARBA" id="ARBA00023155"/>
    </source>
</evidence>
<dbReference type="GO" id="GO:0005634">
    <property type="term" value="C:nucleus"/>
    <property type="evidence" value="ECO:0007669"/>
    <property type="project" value="UniProtKB-SubCell"/>
</dbReference>
<dbReference type="PROSITE" id="PS50071">
    <property type="entry name" value="HOMEOBOX_2"/>
    <property type="match status" value="1"/>
</dbReference>
<accession>A0AAV7F5T4</accession>
<dbReference type="InterPro" id="IPR001356">
    <property type="entry name" value="HD"/>
</dbReference>
<proteinExistence type="inferred from homology"/>
<keyword evidence="5 8" id="KW-0371">Homeobox</keyword>
<dbReference type="PANTHER" id="PTHR11850">
    <property type="entry name" value="HOMEOBOX PROTEIN TRANSCRIPTION FACTORS"/>
    <property type="match status" value="1"/>
</dbReference>
<dbReference type="GO" id="GO:0003677">
    <property type="term" value="F:DNA binding"/>
    <property type="evidence" value="ECO:0007669"/>
    <property type="project" value="UniProtKB-UniRule"/>
</dbReference>
<organism evidence="11 12">
    <name type="scientific">Aristolochia fimbriata</name>
    <name type="common">White veined hardy Dutchman's pipe vine</name>
    <dbReference type="NCBI Taxonomy" id="158543"/>
    <lineage>
        <taxon>Eukaryota</taxon>
        <taxon>Viridiplantae</taxon>
        <taxon>Streptophyta</taxon>
        <taxon>Embryophyta</taxon>
        <taxon>Tracheophyta</taxon>
        <taxon>Spermatophyta</taxon>
        <taxon>Magnoliopsida</taxon>
        <taxon>Magnoliidae</taxon>
        <taxon>Piperales</taxon>
        <taxon>Aristolochiaceae</taxon>
        <taxon>Aristolochia</taxon>
    </lineage>
</organism>
<protein>
    <recommendedName>
        <fullName evidence="10">Homeobox domain-containing protein</fullName>
    </recommendedName>
</protein>
<dbReference type="EMBL" id="JAINDJ010000002">
    <property type="protein sequence ID" value="KAG9456555.1"/>
    <property type="molecule type" value="Genomic_DNA"/>
</dbReference>
<evidence type="ECO:0000313" key="11">
    <source>
        <dbReference type="EMBL" id="KAG9456555.1"/>
    </source>
</evidence>
<evidence type="ECO:0000256" key="1">
    <source>
        <dbReference type="ARBA" id="ARBA00004123"/>
    </source>
</evidence>
<feature type="DNA-binding region" description="Homeobox" evidence="8">
    <location>
        <begin position="515"/>
        <end position="577"/>
    </location>
</feature>
<dbReference type="InterPro" id="IPR050224">
    <property type="entry name" value="TALE_homeobox"/>
</dbReference>
<dbReference type="Proteomes" id="UP000825729">
    <property type="component" value="Unassembled WGS sequence"/>
</dbReference>
<evidence type="ECO:0000256" key="8">
    <source>
        <dbReference type="PROSITE-ProRule" id="PRU00108"/>
    </source>
</evidence>
<name>A0AAV7F5T4_ARIFI</name>
<evidence type="ECO:0000256" key="4">
    <source>
        <dbReference type="ARBA" id="ARBA00023125"/>
    </source>
</evidence>
<dbReference type="AlphaFoldDB" id="A0AAV7F5T4"/>
<dbReference type="Pfam" id="PF05920">
    <property type="entry name" value="Homeobox_KN"/>
    <property type="match status" value="1"/>
</dbReference>
<dbReference type="InterPro" id="IPR009057">
    <property type="entry name" value="Homeodomain-like_sf"/>
</dbReference>
<reference evidence="11 12" key="1">
    <citation type="submission" date="2021-07" db="EMBL/GenBank/DDBJ databases">
        <title>The Aristolochia fimbriata genome: insights into angiosperm evolution, floral development and chemical biosynthesis.</title>
        <authorList>
            <person name="Jiao Y."/>
        </authorList>
    </citation>
    <scope>NUCLEOTIDE SEQUENCE [LARGE SCALE GENOMIC DNA]</scope>
    <source>
        <strain evidence="11">IBCAS-2021</strain>
        <tissue evidence="11">Leaf</tissue>
    </source>
</reference>
<dbReference type="Gene3D" id="1.10.10.60">
    <property type="entry name" value="Homeodomain-like"/>
    <property type="match status" value="1"/>
</dbReference>
<feature type="domain" description="Homeobox" evidence="10">
    <location>
        <begin position="513"/>
        <end position="576"/>
    </location>
</feature>
<dbReference type="SUPFAM" id="SSF46689">
    <property type="entry name" value="Homeodomain-like"/>
    <property type="match status" value="1"/>
</dbReference>
<dbReference type="Pfam" id="PF07526">
    <property type="entry name" value="POX"/>
    <property type="match status" value="1"/>
</dbReference>
<evidence type="ECO:0000256" key="6">
    <source>
        <dbReference type="ARBA" id="ARBA00023163"/>
    </source>
</evidence>
<comment type="similarity">
    <text evidence="2">Belongs to the TALE/BELL homeobox family.</text>
</comment>
<comment type="subcellular location">
    <subcellularLocation>
        <location evidence="1 8">Nucleus</location>
    </subcellularLocation>
</comment>
<feature type="compositionally biased region" description="Polar residues" evidence="9">
    <location>
        <begin position="722"/>
        <end position="739"/>
    </location>
</feature>
<dbReference type="GO" id="GO:0006355">
    <property type="term" value="P:regulation of DNA-templated transcription"/>
    <property type="evidence" value="ECO:0007669"/>
    <property type="project" value="InterPro"/>
</dbReference>
<keyword evidence="4 8" id="KW-0238">DNA-binding</keyword>
<evidence type="ECO:0000256" key="3">
    <source>
        <dbReference type="ARBA" id="ARBA00023015"/>
    </source>
</evidence>
<sequence>MGPLEPAGEMSVTAQTVSRRILPPYWRFVSIHRGFIIFIWKRGYRCHINSGFNKGSSMTMENGIFSSSVPISDRSSMLIDATSEQIYPDPLVQPGELDLNSQTQIISGYPLLSAFPSDHIDSHIRRNTIGNAIGNNQFPEEFVGAPMSATSLATLLSSRTGIQETVYAVPASEASVTPLASLRPFISYDSSNASKSNMDFLASKKDMGINGELSYRWDYHQLLSHQELPVKAPNNSVGPSYHVSTNHAFSYRIPSNELSLSLASSRPANAMSDQCSDISCSGVTQVASKENGYTDYGDSQVGTRTGWPDLSNNGLGFDQTTSNCKDLMMGSGPYRQPAWFLEVPLGSKYLHIAQDILVKIATYALEILKHMSQNEIEMGDSLSGSNMCLYSSGEIKCQGEMKLRSQKQGLEAQKAELLAMLQVVDRRYNQCVDQVQAVVSAFHVATKLDPQMHTHFALHTISRFYRKLRDRITHQILIIENCLDSESLQENHKSLESSVQKQLMLQHMRRSDPMSWRPQRGLPEKSVAVLRQWMFQNFLHPYPKDAEKHLLALRSGLTRNQVSNWFINARVRLWKPMIEEMYMEMNNKTDGKEEGKNGHHKHPGLSNIHRNLVSAVSRISSHTRQQISSPVYLIHWTSVDNAEMATSAQVVSVSATWHVFLLVMKSNLAFMLWKAELQIPLQTGNDIGASAVKKTTLKTNRKHVSPNLVPIAALGIASSGQTLHSSPATADTHGTNPPSRTGDRTGAQQLGPISSFGKAEIMKP</sequence>